<organism evidence="2 3">
    <name type="scientific">Algimonas ampicilliniresistens</name>
    <dbReference type="NCBI Taxonomy" id="1298735"/>
    <lineage>
        <taxon>Bacteria</taxon>
        <taxon>Pseudomonadati</taxon>
        <taxon>Pseudomonadota</taxon>
        <taxon>Alphaproteobacteria</taxon>
        <taxon>Maricaulales</taxon>
        <taxon>Robiginitomaculaceae</taxon>
        <taxon>Algimonas</taxon>
    </lineage>
</organism>
<evidence type="ECO:0000313" key="2">
    <source>
        <dbReference type="EMBL" id="GLQ23998.1"/>
    </source>
</evidence>
<reference evidence="2" key="2">
    <citation type="submission" date="2023-01" db="EMBL/GenBank/DDBJ databases">
        <title>Draft genome sequence of Algimonas ampicilliniresistens strain NBRC 108219.</title>
        <authorList>
            <person name="Sun Q."/>
            <person name="Mori K."/>
        </authorList>
    </citation>
    <scope>NUCLEOTIDE SEQUENCE</scope>
    <source>
        <strain evidence="2">NBRC 108219</strain>
    </source>
</reference>
<dbReference type="RefSeq" id="WP_284389990.1">
    <property type="nucleotide sequence ID" value="NZ_BSNK01000002.1"/>
</dbReference>
<evidence type="ECO:0000313" key="3">
    <source>
        <dbReference type="Proteomes" id="UP001161391"/>
    </source>
</evidence>
<gene>
    <name evidence="2" type="ORF">GCM10007853_18720</name>
</gene>
<protein>
    <recommendedName>
        <fullName evidence="4">ABC transporter permease</fullName>
    </recommendedName>
</protein>
<evidence type="ECO:0000256" key="1">
    <source>
        <dbReference type="SAM" id="Phobius"/>
    </source>
</evidence>
<name>A0ABQ5V964_9PROT</name>
<feature type="transmembrane region" description="Helical" evidence="1">
    <location>
        <begin position="21"/>
        <end position="50"/>
    </location>
</feature>
<evidence type="ECO:0008006" key="4">
    <source>
        <dbReference type="Google" id="ProtNLM"/>
    </source>
</evidence>
<keyword evidence="1" id="KW-0812">Transmembrane</keyword>
<keyword evidence="1" id="KW-1133">Transmembrane helix</keyword>
<comment type="caution">
    <text evidence="2">The sequence shown here is derived from an EMBL/GenBank/DDBJ whole genome shotgun (WGS) entry which is preliminary data.</text>
</comment>
<dbReference type="Proteomes" id="UP001161391">
    <property type="component" value="Unassembled WGS sequence"/>
</dbReference>
<dbReference type="EMBL" id="BSNK01000002">
    <property type="protein sequence ID" value="GLQ23998.1"/>
    <property type="molecule type" value="Genomic_DNA"/>
</dbReference>
<sequence>MSQLFRKEAMERRSRALFGEVVLRGPLPAWAVIGLLLASCGLIAAILFGIRVDGETVWTWLNG</sequence>
<proteinExistence type="predicted"/>
<reference evidence="2" key="1">
    <citation type="journal article" date="2014" name="Int. J. Syst. Evol. Microbiol.">
        <title>Complete genome of a new Firmicutes species belonging to the dominant human colonic microbiota ('Ruminococcus bicirculans') reveals two chromosomes and a selective capacity to utilize plant glucans.</title>
        <authorList>
            <consortium name="NISC Comparative Sequencing Program"/>
            <person name="Wegmann U."/>
            <person name="Louis P."/>
            <person name="Goesmann A."/>
            <person name="Henrissat B."/>
            <person name="Duncan S.H."/>
            <person name="Flint H.J."/>
        </authorList>
    </citation>
    <scope>NUCLEOTIDE SEQUENCE</scope>
    <source>
        <strain evidence="2">NBRC 108219</strain>
    </source>
</reference>
<accession>A0ABQ5V964</accession>
<keyword evidence="3" id="KW-1185">Reference proteome</keyword>
<keyword evidence="1" id="KW-0472">Membrane</keyword>